<dbReference type="InterPro" id="IPR050493">
    <property type="entry name" value="FAD-dep_Monooxygenase_BioMet"/>
</dbReference>
<gene>
    <name evidence="3" type="ORF">SLINC_6841</name>
</gene>
<accession>A0A1B1MKB9</accession>
<evidence type="ECO:0000313" key="4">
    <source>
        <dbReference type="Proteomes" id="UP000092598"/>
    </source>
</evidence>
<dbReference type="OrthoDB" id="9782160at2"/>
<protein>
    <submittedName>
        <fullName evidence="3">Uncharacterized protein</fullName>
    </submittedName>
</protein>
<name>A0A1B1MKB9_STRLN</name>
<sequence length="206" mass="22250">MARMAVVGGSIAGCAAAGTGAGHEVVVHERTERGFADRGFGIAVPPGLLDEWVKTGYPDPAMPFLPVTERAWLHITDRGAERELWRQPMEGAVCNWYLLWRSLRARVERADYRPGSRVDGMHRDGDAGGATVLVNGEEHRYDLVVGADGHRSVVRGLVAPEAVPEYAGYALWRGCLPESALSRAVVREAERASSPWSSPADTGSST</sequence>
<dbReference type="KEGG" id="sls:SLINC_6841"/>
<keyword evidence="4" id="KW-1185">Reference proteome</keyword>
<reference evidence="3 4" key="1">
    <citation type="submission" date="2016-07" db="EMBL/GenBank/DDBJ databases">
        <title>Enhancement of antibiotic productionsby engineered nitrateutilization in actinobacteria.</title>
        <authorList>
            <person name="Meng S.C."/>
        </authorList>
    </citation>
    <scope>NUCLEOTIDE SEQUENCE [LARGE SCALE GENOMIC DNA]</scope>
    <source>
        <strain evidence="3 4">NRRL 2936</strain>
    </source>
</reference>
<evidence type="ECO:0000313" key="3">
    <source>
        <dbReference type="EMBL" id="ANS69065.1"/>
    </source>
</evidence>
<dbReference type="RefSeq" id="WP_152039042.1">
    <property type="nucleotide sequence ID" value="NZ_CP016438.1"/>
</dbReference>
<dbReference type="SUPFAM" id="SSF51905">
    <property type="entry name" value="FAD/NAD(P)-binding domain"/>
    <property type="match status" value="1"/>
</dbReference>
<proteinExistence type="predicted"/>
<dbReference type="STRING" id="1915.SLINC_6841"/>
<dbReference type="AlphaFoldDB" id="A0A1B1MKB9"/>
<evidence type="ECO:0000256" key="2">
    <source>
        <dbReference type="ARBA" id="ARBA00023033"/>
    </source>
</evidence>
<dbReference type="PATRIC" id="fig|1915.4.peg.7544"/>
<dbReference type="PANTHER" id="PTHR13789">
    <property type="entry name" value="MONOOXYGENASE"/>
    <property type="match status" value="1"/>
</dbReference>
<dbReference type="GO" id="GO:0004497">
    <property type="term" value="F:monooxygenase activity"/>
    <property type="evidence" value="ECO:0007669"/>
    <property type="project" value="UniProtKB-KW"/>
</dbReference>
<dbReference type="InterPro" id="IPR036188">
    <property type="entry name" value="FAD/NAD-bd_sf"/>
</dbReference>
<organism evidence="3 4">
    <name type="scientific">Streptomyces lincolnensis</name>
    <dbReference type="NCBI Taxonomy" id="1915"/>
    <lineage>
        <taxon>Bacteria</taxon>
        <taxon>Bacillati</taxon>
        <taxon>Actinomycetota</taxon>
        <taxon>Actinomycetes</taxon>
        <taxon>Kitasatosporales</taxon>
        <taxon>Streptomycetaceae</taxon>
        <taxon>Streptomyces</taxon>
    </lineage>
</organism>
<keyword evidence="1" id="KW-0560">Oxidoreductase</keyword>
<evidence type="ECO:0000256" key="1">
    <source>
        <dbReference type="ARBA" id="ARBA00023002"/>
    </source>
</evidence>
<dbReference type="EMBL" id="CP016438">
    <property type="protein sequence ID" value="ANS69065.1"/>
    <property type="molecule type" value="Genomic_DNA"/>
</dbReference>
<dbReference type="Gene3D" id="3.50.50.60">
    <property type="entry name" value="FAD/NAD(P)-binding domain"/>
    <property type="match status" value="1"/>
</dbReference>
<dbReference type="Proteomes" id="UP000092598">
    <property type="component" value="Chromosome"/>
</dbReference>
<dbReference type="PANTHER" id="PTHR13789:SF309">
    <property type="entry name" value="PUTATIVE (AFU_ORTHOLOGUE AFUA_6G14510)-RELATED"/>
    <property type="match status" value="1"/>
</dbReference>
<keyword evidence="2" id="KW-0503">Monooxygenase</keyword>